<dbReference type="InterPro" id="IPR050209">
    <property type="entry name" value="Rab_GTPases_membrane_traffic"/>
</dbReference>
<dbReference type="Proteomes" id="UP000186817">
    <property type="component" value="Unassembled WGS sequence"/>
</dbReference>
<dbReference type="GO" id="GO:0005525">
    <property type="term" value="F:GTP binding"/>
    <property type="evidence" value="ECO:0007669"/>
    <property type="project" value="InterPro"/>
</dbReference>
<evidence type="ECO:0000256" key="3">
    <source>
        <dbReference type="ARBA" id="ARBA00022741"/>
    </source>
</evidence>
<dbReference type="PRINTS" id="PR00449">
    <property type="entry name" value="RASTRNSFRMNG"/>
</dbReference>
<dbReference type="InterPro" id="IPR005225">
    <property type="entry name" value="Small_GTP-bd"/>
</dbReference>
<evidence type="ECO:0000313" key="6">
    <source>
        <dbReference type="Proteomes" id="UP000186817"/>
    </source>
</evidence>
<dbReference type="OrthoDB" id="9989112at2759"/>
<evidence type="ECO:0000313" key="5">
    <source>
        <dbReference type="EMBL" id="OLQ13270.1"/>
    </source>
</evidence>
<dbReference type="SMART" id="SM00173">
    <property type="entry name" value="RAS"/>
    <property type="match status" value="1"/>
</dbReference>
<dbReference type="FunFam" id="3.40.50.300:FF:000586">
    <property type="entry name" value="Rab family GTPase"/>
    <property type="match status" value="1"/>
</dbReference>
<dbReference type="AlphaFoldDB" id="A0A1Q9F0Q8"/>
<dbReference type="SMART" id="SM00175">
    <property type="entry name" value="RAB"/>
    <property type="match status" value="1"/>
</dbReference>
<organism evidence="5 6">
    <name type="scientific">Symbiodinium microadriaticum</name>
    <name type="common">Dinoflagellate</name>
    <name type="synonym">Zooxanthella microadriatica</name>
    <dbReference type="NCBI Taxonomy" id="2951"/>
    <lineage>
        <taxon>Eukaryota</taxon>
        <taxon>Sar</taxon>
        <taxon>Alveolata</taxon>
        <taxon>Dinophyceae</taxon>
        <taxon>Suessiales</taxon>
        <taxon>Symbiodiniaceae</taxon>
        <taxon>Symbiodinium</taxon>
    </lineage>
</organism>
<dbReference type="PANTHER" id="PTHR47979">
    <property type="entry name" value="DRAB11-RELATED"/>
    <property type="match status" value="1"/>
</dbReference>
<protein>
    <submittedName>
        <fullName evidence="5">Ras-related protein Rab-2A</fullName>
    </submittedName>
</protein>
<name>A0A1Q9F0Q8_SYMMI</name>
<dbReference type="Pfam" id="PF00071">
    <property type="entry name" value="Ras"/>
    <property type="match status" value="1"/>
</dbReference>
<gene>
    <name evidence="5" type="primary">Rab2a</name>
    <name evidence="5" type="ORF">AK812_SmicGene2761</name>
</gene>
<dbReference type="InterPro" id="IPR001806">
    <property type="entry name" value="Small_GTPase"/>
</dbReference>
<dbReference type="NCBIfam" id="TIGR00231">
    <property type="entry name" value="small_GTP"/>
    <property type="match status" value="1"/>
</dbReference>
<comment type="similarity">
    <text evidence="2">Belongs to the small GTPase superfamily. Rab family.</text>
</comment>
<evidence type="ECO:0000256" key="1">
    <source>
        <dbReference type="ARBA" id="ARBA00004308"/>
    </source>
</evidence>
<dbReference type="PROSITE" id="PS51420">
    <property type="entry name" value="RHO"/>
    <property type="match status" value="1"/>
</dbReference>
<dbReference type="SMART" id="SM00176">
    <property type="entry name" value="RAN"/>
    <property type="match status" value="1"/>
</dbReference>
<dbReference type="SMART" id="SM00177">
    <property type="entry name" value="ARF"/>
    <property type="match status" value="1"/>
</dbReference>
<sequence length="249" mass="27994">MVGWLMVVPAIIPPPSAWNVEPFFVLQSARARLATLSVIRARPMSESASSAKKDREGDGPEYNYLFKYIIVGDAGVGKSCILLQFTMGRFRAEHDMTIGVEFGHRFVEIDGQTIKLQIWDTAGQEAFRSITRAYYRGATGALLVYDITRRASFDRLAEWLVDARQNAQPNMVIMLIGNKSDLERREVSYEEGAWFARQNGLFFLETSAKTGQNVGSAFMDTANQIYENLQAGMFDLQQAHTPLIESSFQ</sequence>
<keyword evidence="4" id="KW-0472">Membrane</keyword>
<dbReference type="SUPFAM" id="SSF52540">
    <property type="entry name" value="P-loop containing nucleoside triphosphate hydrolases"/>
    <property type="match status" value="1"/>
</dbReference>
<dbReference type="GO" id="GO:0003924">
    <property type="term" value="F:GTPase activity"/>
    <property type="evidence" value="ECO:0007669"/>
    <property type="project" value="InterPro"/>
</dbReference>
<evidence type="ECO:0000256" key="4">
    <source>
        <dbReference type="ARBA" id="ARBA00023136"/>
    </source>
</evidence>
<proteinExistence type="inferred from homology"/>
<dbReference type="PROSITE" id="PS51421">
    <property type="entry name" value="RAS"/>
    <property type="match status" value="1"/>
</dbReference>
<dbReference type="Gene3D" id="3.40.50.300">
    <property type="entry name" value="P-loop containing nucleotide triphosphate hydrolases"/>
    <property type="match status" value="1"/>
</dbReference>
<dbReference type="SMART" id="SM00174">
    <property type="entry name" value="RHO"/>
    <property type="match status" value="1"/>
</dbReference>
<keyword evidence="3" id="KW-0547">Nucleotide-binding</keyword>
<dbReference type="GO" id="GO:0012505">
    <property type="term" value="C:endomembrane system"/>
    <property type="evidence" value="ECO:0007669"/>
    <property type="project" value="UniProtKB-SubCell"/>
</dbReference>
<comment type="subcellular location">
    <subcellularLocation>
        <location evidence="1">Endomembrane system</location>
    </subcellularLocation>
</comment>
<dbReference type="InterPro" id="IPR027417">
    <property type="entry name" value="P-loop_NTPase"/>
</dbReference>
<comment type="caution">
    <text evidence="5">The sequence shown here is derived from an EMBL/GenBank/DDBJ whole genome shotgun (WGS) entry which is preliminary data.</text>
</comment>
<dbReference type="EMBL" id="LSRX01000030">
    <property type="protein sequence ID" value="OLQ13270.1"/>
    <property type="molecule type" value="Genomic_DNA"/>
</dbReference>
<dbReference type="PROSITE" id="PS51419">
    <property type="entry name" value="RAB"/>
    <property type="match status" value="1"/>
</dbReference>
<reference evidence="5 6" key="1">
    <citation type="submission" date="2016-02" db="EMBL/GenBank/DDBJ databases">
        <title>Genome analysis of coral dinoflagellate symbionts highlights evolutionary adaptations to a symbiotic lifestyle.</title>
        <authorList>
            <person name="Aranda M."/>
            <person name="Li Y."/>
            <person name="Liew Y.J."/>
            <person name="Baumgarten S."/>
            <person name="Simakov O."/>
            <person name="Wilson M."/>
            <person name="Piel J."/>
            <person name="Ashoor H."/>
            <person name="Bougouffa S."/>
            <person name="Bajic V.B."/>
            <person name="Ryu T."/>
            <person name="Ravasi T."/>
            <person name="Bayer T."/>
            <person name="Micklem G."/>
            <person name="Kim H."/>
            <person name="Bhak J."/>
            <person name="Lajeunesse T.C."/>
            <person name="Voolstra C.R."/>
        </authorList>
    </citation>
    <scope>NUCLEOTIDE SEQUENCE [LARGE SCALE GENOMIC DNA]</scope>
    <source>
        <strain evidence="5 6">CCMP2467</strain>
    </source>
</reference>
<accession>A0A1Q9F0Q8</accession>
<keyword evidence="6" id="KW-1185">Reference proteome</keyword>
<evidence type="ECO:0000256" key="2">
    <source>
        <dbReference type="ARBA" id="ARBA00006270"/>
    </source>
</evidence>